<keyword evidence="4" id="KW-0067">ATP-binding</keyword>
<reference evidence="6 7" key="1">
    <citation type="submission" date="2019-10" db="EMBL/GenBank/DDBJ databases">
        <title>Genome sequence of Luteimicrobium xylanilyticum HY-24.</title>
        <authorList>
            <person name="Kim D.Y."/>
            <person name="Park H.-Y."/>
        </authorList>
    </citation>
    <scope>NUCLEOTIDE SEQUENCE [LARGE SCALE GENOMIC DNA]</scope>
    <source>
        <strain evidence="6 7">HY-24</strain>
    </source>
</reference>
<dbReference type="InterPro" id="IPR015860">
    <property type="entry name" value="ABC_transpr_TagH-like"/>
</dbReference>
<dbReference type="PROSITE" id="PS50893">
    <property type="entry name" value="ABC_TRANSPORTER_2"/>
    <property type="match status" value="1"/>
</dbReference>
<dbReference type="GO" id="GO:0016887">
    <property type="term" value="F:ATP hydrolysis activity"/>
    <property type="evidence" value="ECO:0007669"/>
    <property type="project" value="InterPro"/>
</dbReference>
<dbReference type="InterPro" id="IPR003439">
    <property type="entry name" value="ABC_transporter-like_ATP-bd"/>
</dbReference>
<dbReference type="SMART" id="SM00382">
    <property type="entry name" value="AAA"/>
    <property type="match status" value="1"/>
</dbReference>
<dbReference type="OrthoDB" id="9778870at2"/>
<organism evidence="6 7">
    <name type="scientific">Luteimicrobium xylanilyticum</name>
    <dbReference type="NCBI Taxonomy" id="1133546"/>
    <lineage>
        <taxon>Bacteria</taxon>
        <taxon>Bacillati</taxon>
        <taxon>Actinomycetota</taxon>
        <taxon>Actinomycetes</taxon>
        <taxon>Micrococcales</taxon>
        <taxon>Luteimicrobium</taxon>
    </lineage>
</organism>
<gene>
    <name evidence="6" type="primary">tagH</name>
    <name evidence="6" type="ORF">KDY119_02613</name>
</gene>
<evidence type="ECO:0000313" key="7">
    <source>
        <dbReference type="Proteomes" id="UP000326702"/>
    </source>
</evidence>
<sequence length="289" mass="30982">MTDAELDFEVDPEDLEGWAPATREIGGPSLVVDHLDITYRVFGGKKLGTSDESSGRRLQRVVGRRSGHVGAVQQVRAVRDVTFVAHHGESIGIVGINGSGKSTLLRAVAGLIPPTKGSVYVAGEPSLLGVNAVLMGDLTGERNIMIGGLALGLSRSEVQQRMDDIVEFAGIGDFVYLPMKAYSSGMGARLRFAISTAATPDILMIDEALATGDASFREKSKARIDEIRQGAGTVFLVSHSLATVQAICSRVLWLHQGRLVMDGPTEEVCASYKEFVQSLRKSRSLAKKK</sequence>
<dbReference type="Gene3D" id="3.40.50.300">
    <property type="entry name" value="P-loop containing nucleotide triphosphate hydrolases"/>
    <property type="match status" value="1"/>
</dbReference>
<dbReference type="Proteomes" id="UP000326702">
    <property type="component" value="Chromosome"/>
</dbReference>
<dbReference type="InterPro" id="IPR003593">
    <property type="entry name" value="AAA+_ATPase"/>
</dbReference>
<proteinExistence type="inferred from homology"/>
<dbReference type="PANTHER" id="PTHR46743">
    <property type="entry name" value="TEICHOIC ACIDS EXPORT ATP-BINDING PROTEIN TAGH"/>
    <property type="match status" value="1"/>
</dbReference>
<accession>A0A5P9QCE8</accession>
<dbReference type="AlphaFoldDB" id="A0A5P9QCE8"/>
<name>A0A5P9QCE8_9MICO</name>
<dbReference type="RefSeq" id="WP_036946707.1">
    <property type="nucleotide sequence ID" value="NZ_BAABIH010000008.1"/>
</dbReference>
<dbReference type="KEGG" id="lxl:KDY119_02613"/>
<dbReference type="GO" id="GO:0140359">
    <property type="term" value="F:ABC-type transporter activity"/>
    <property type="evidence" value="ECO:0007669"/>
    <property type="project" value="InterPro"/>
</dbReference>
<dbReference type="InterPro" id="IPR050683">
    <property type="entry name" value="Bact_Polysacc_Export_ATP-bd"/>
</dbReference>
<dbReference type="Pfam" id="PF00005">
    <property type="entry name" value="ABC_tran"/>
    <property type="match status" value="1"/>
</dbReference>
<dbReference type="CDD" id="cd03220">
    <property type="entry name" value="ABC_KpsT_Wzt"/>
    <property type="match status" value="1"/>
</dbReference>
<evidence type="ECO:0000313" key="6">
    <source>
        <dbReference type="EMBL" id="QFU99087.1"/>
    </source>
</evidence>
<evidence type="ECO:0000256" key="2">
    <source>
        <dbReference type="ARBA" id="ARBA00022448"/>
    </source>
</evidence>
<keyword evidence="2" id="KW-0813">Transport</keyword>
<dbReference type="GO" id="GO:0016020">
    <property type="term" value="C:membrane"/>
    <property type="evidence" value="ECO:0007669"/>
    <property type="project" value="InterPro"/>
</dbReference>
<feature type="domain" description="ABC transporter" evidence="5">
    <location>
        <begin position="56"/>
        <end position="281"/>
    </location>
</feature>
<dbReference type="EMBL" id="CP045529">
    <property type="protein sequence ID" value="QFU99087.1"/>
    <property type="molecule type" value="Genomic_DNA"/>
</dbReference>
<keyword evidence="7" id="KW-1185">Reference proteome</keyword>
<evidence type="ECO:0000256" key="3">
    <source>
        <dbReference type="ARBA" id="ARBA00022741"/>
    </source>
</evidence>
<comment type="similarity">
    <text evidence="1">Belongs to the ABC transporter superfamily.</text>
</comment>
<evidence type="ECO:0000259" key="5">
    <source>
        <dbReference type="PROSITE" id="PS50893"/>
    </source>
</evidence>
<keyword evidence="3" id="KW-0547">Nucleotide-binding</keyword>
<dbReference type="InterPro" id="IPR027417">
    <property type="entry name" value="P-loop_NTPase"/>
</dbReference>
<evidence type="ECO:0000256" key="1">
    <source>
        <dbReference type="ARBA" id="ARBA00005417"/>
    </source>
</evidence>
<dbReference type="SUPFAM" id="SSF52540">
    <property type="entry name" value="P-loop containing nucleoside triphosphate hydrolases"/>
    <property type="match status" value="1"/>
</dbReference>
<dbReference type="GO" id="GO:0005524">
    <property type="term" value="F:ATP binding"/>
    <property type="evidence" value="ECO:0007669"/>
    <property type="project" value="UniProtKB-KW"/>
</dbReference>
<protein>
    <submittedName>
        <fullName evidence="6">Teichoic-acid-transporting ATPase</fullName>
    </submittedName>
</protein>
<evidence type="ECO:0000256" key="4">
    <source>
        <dbReference type="ARBA" id="ARBA00022840"/>
    </source>
</evidence>
<dbReference type="PANTHER" id="PTHR46743:SF2">
    <property type="entry name" value="TEICHOIC ACIDS EXPORT ATP-BINDING PROTEIN TAGH"/>
    <property type="match status" value="1"/>
</dbReference>